<organism evidence="1 2">
    <name type="scientific">Bagarius yarrelli</name>
    <name type="common">Goonch</name>
    <name type="synonym">Bagrus yarrelli</name>
    <dbReference type="NCBI Taxonomy" id="175774"/>
    <lineage>
        <taxon>Eukaryota</taxon>
        <taxon>Metazoa</taxon>
        <taxon>Chordata</taxon>
        <taxon>Craniata</taxon>
        <taxon>Vertebrata</taxon>
        <taxon>Euteleostomi</taxon>
        <taxon>Actinopterygii</taxon>
        <taxon>Neopterygii</taxon>
        <taxon>Teleostei</taxon>
        <taxon>Ostariophysi</taxon>
        <taxon>Siluriformes</taxon>
        <taxon>Sisoridae</taxon>
        <taxon>Sisorinae</taxon>
        <taxon>Bagarius</taxon>
    </lineage>
</organism>
<dbReference type="Proteomes" id="UP000319801">
    <property type="component" value="Unassembled WGS sequence"/>
</dbReference>
<dbReference type="EMBL" id="VCAZ01000035">
    <property type="protein sequence ID" value="TSL68179.1"/>
    <property type="molecule type" value="Genomic_DNA"/>
</dbReference>
<name>A0A556U0P4_BAGYA</name>
<comment type="caution">
    <text evidence="1">The sequence shown here is derived from an EMBL/GenBank/DDBJ whole genome shotgun (WGS) entry which is preliminary data.</text>
</comment>
<sequence length="113" mass="11893">MIIQFPGGGVPHTVPRRGDLGRTEAHNWRGDPGLQEPLVQLRPELGKAALGSVGQSNSSLATAREITSTSSLYPGNCCDGSTDTLFLVLICLAPLSEEALSESTSSRRETADA</sequence>
<evidence type="ECO:0000313" key="1">
    <source>
        <dbReference type="EMBL" id="TSL68179.1"/>
    </source>
</evidence>
<proteinExistence type="predicted"/>
<protein>
    <submittedName>
        <fullName evidence="1">Uncharacterized protein</fullName>
    </submittedName>
</protein>
<evidence type="ECO:0000313" key="2">
    <source>
        <dbReference type="Proteomes" id="UP000319801"/>
    </source>
</evidence>
<gene>
    <name evidence="1" type="ORF">Baya_5960</name>
</gene>
<dbReference type="AlphaFoldDB" id="A0A556U0P4"/>
<keyword evidence="2" id="KW-1185">Reference proteome</keyword>
<reference evidence="1 2" key="1">
    <citation type="journal article" date="2019" name="Genome Biol. Evol.">
        <title>Whole-Genome Sequencing of the Giant Devil Catfish, Bagarius yarrelli.</title>
        <authorList>
            <person name="Jiang W."/>
            <person name="Lv Y."/>
            <person name="Cheng L."/>
            <person name="Yang K."/>
            <person name="Chao B."/>
            <person name="Wang X."/>
            <person name="Li Y."/>
            <person name="Pan X."/>
            <person name="You X."/>
            <person name="Zhang Y."/>
            <person name="Yang J."/>
            <person name="Li J."/>
            <person name="Zhang X."/>
            <person name="Liu S."/>
            <person name="Sun C."/>
            <person name="Yang J."/>
            <person name="Shi Q."/>
        </authorList>
    </citation>
    <scope>NUCLEOTIDE SEQUENCE [LARGE SCALE GENOMIC DNA]</scope>
    <source>
        <strain evidence="1">JWS20170419001</strain>
        <tissue evidence="1">Muscle</tissue>
    </source>
</reference>
<accession>A0A556U0P4</accession>